<reference evidence="10" key="2">
    <citation type="journal article" date="2016" name="Nat. Genet.">
        <title>The genome sequences of Arachis duranensis and Arachis ipaensis, the diploid ancestors of cultivated peanut.</title>
        <authorList>
            <person name="Bertioli D.J."/>
            <person name="Cannon S.B."/>
            <person name="Froenicke L."/>
            <person name="Huang G."/>
            <person name="Farmer A.D."/>
            <person name="Cannon E.K."/>
            <person name="Liu X."/>
            <person name="Gao D."/>
            <person name="Clevenger J."/>
            <person name="Dash S."/>
            <person name="Ren L."/>
            <person name="Moretzsohn M.C."/>
            <person name="Shirasawa K."/>
            <person name="Huang W."/>
            <person name="Vidigal B."/>
            <person name="Abernathy B."/>
            <person name="Chu Y."/>
            <person name="Niederhuth C.E."/>
            <person name="Umale P."/>
            <person name="Araujo A.C."/>
            <person name="Kozik A."/>
            <person name="Kim K.D."/>
            <person name="Burow M.D."/>
            <person name="Varshney R.K."/>
            <person name="Wang X."/>
            <person name="Zhang X."/>
            <person name="Barkley N."/>
            <person name="Guimaraes P.M."/>
            <person name="Isobe S."/>
            <person name="Guo B."/>
            <person name="Liao B."/>
            <person name="Stalker H.T."/>
            <person name="Schmitz R.J."/>
            <person name="Scheffler B.E."/>
            <person name="Leal-Bertioli S.C."/>
            <person name="Xun X."/>
            <person name="Jackson S.A."/>
            <person name="Michelmore R."/>
            <person name="Ozias-Akins P."/>
        </authorList>
    </citation>
    <scope>NUCLEOTIDE SEQUENCE [LARGE SCALE GENOMIC DNA]</scope>
    <source>
        <strain evidence="10">cv. V14167</strain>
    </source>
</reference>
<dbReference type="SUPFAM" id="SSF56349">
    <property type="entry name" value="DNA breaking-rejoining enzymes"/>
    <property type="match status" value="1"/>
</dbReference>
<dbReference type="GO" id="GO:0006265">
    <property type="term" value="P:DNA topological change"/>
    <property type="evidence" value="ECO:0007669"/>
    <property type="project" value="UniProtKB-UniRule"/>
</dbReference>
<comment type="similarity">
    <text evidence="2 7">Belongs to the type IB topoisomerase family.</text>
</comment>
<evidence type="ECO:0000313" key="10">
    <source>
        <dbReference type="Proteomes" id="UP000515211"/>
    </source>
</evidence>
<dbReference type="PRINTS" id="PR00416">
    <property type="entry name" value="EUTPISMRASEI"/>
</dbReference>
<feature type="domain" description="DNA topoisomerase I eukaryotic-type" evidence="9">
    <location>
        <begin position="67"/>
        <end position="315"/>
    </location>
</feature>
<keyword evidence="4 7" id="KW-0799">Topoisomerase</keyword>
<dbReference type="GO" id="GO:0006260">
    <property type="term" value="P:DNA replication"/>
    <property type="evidence" value="ECO:0007669"/>
    <property type="project" value="TreeGrafter"/>
</dbReference>
<dbReference type="PANTHER" id="PTHR10290">
    <property type="entry name" value="DNA TOPOISOMERASE I"/>
    <property type="match status" value="1"/>
</dbReference>
<dbReference type="AlphaFoldDB" id="A0A6P4C967"/>
<dbReference type="Pfam" id="PF01028">
    <property type="entry name" value="Topoisom_I"/>
    <property type="match status" value="1"/>
</dbReference>
<dbReference type="InterPro" id="IPR011010">
    <property type="entry name" value="DNA_brk_join_enz"/>
</dbReference>
<protein>
    <recommendedName>
        <fullName evidence="3">DNA topoisomerase</fullName>
        <ecNumber evidence="3">5.6.2.1</ecNumber>
    </recommendedName>
</protein>
<dbReference type="FunFam" id="1.10.132.10:FF:000002">
    <property type="entry name" value="DNA topoisomerase I"/>
    <property type="match status" value="1"/>
</dbReference>
<dbReference type="GO" id="GO:0003917">
    <property type="term" value="F:DNA topoisomerase type I (single strand cut, ATP-independent) activity"/>
    <property type="evidence" value="ECO:0007669"/>
    <property type="project" value="UniProtKB-UniRule"/>
</dbReference>
<dbReference type="InterPro" id="IPR025834">
    <property type="entry name" value="TopoI_C_dom"/>
</dbReference>
<dbReference type="PROSITE" id="PS52038">
    <property type="entry name" value="TOPO_IB_2"/>
    <property type="match status" value="1"/>
</dbReference>
<comment type="catalytic activity">
    <reaction evidence="1 7">
        <text>ATP-independent breakage of single-stranded DNA, followed by passage and rejoining.</text>
        <dbReference type="EC" id="5.6.2.1"/>
    </reaction>
</comment>
<dbReference type="GeneID" id="107469376"/>
<dbReference type="InterPro" id="IPR014727">
    <property type="entry name" value="TopoI_cat_a/b-sub_euk"/>
</dbReference>
<evidence type="ECO:0000313" key="11">
    <source>
        <dbReference type="RefSeq" id="XP_015944240.1"/>
    </source>
</evidence>
<feature type="region of interest" description="Disordered" evidence="8">
    <location>
        <begin position="244"/>
        <end position="263"/>
    </location>
</feature>
<dbReference type="Pfam" id="PF14370">
    <property type="entry name" value="Topo_C_assoc"/>
    <property type="match status" value="1"/>
</dbReference>
<keyword evidence="6 7" id="KW-0413">Isomerase</keyword>
<evidence type="ECO:0000256" key="6">
    <source>
        <dbReference type="ARBA" id="ARBA00023235"/>
    </source>
</evidence>
<evidence type="ECO:0000256" key="2">
    <source>
        <dbReference type="ARBA" id="ARBA00006645"/>
    </source>
</evidence>
<organism evidence="10 11">
    <name type="scientific">Arachis duranensis</name>
    <name type="common">Wild peanut</name>
    <dbReference type="NCBI Taxonomy" id="130453"/>
    <lineage>
        <taxon>Eukaryota</taxon>
        <taxon>Viridiplantae</taxon>
        <taxon>Streptophyta</taxon>
        <taxon>Embryophyta</taxon>
        <taxon>Tracheophyta</taxon>
        <taxon>Spermatophyta</taxon>
        <taxon>Magnoliopsida</taxon>
        <taxon>eudicotyledons</taxon>
        <taxon>Gunneridae</taxon>
        <taxon>Pentapetalae</taxon>
        <taxon>rosids</taxon>
        <taxon>fabids</taxon>
        <taxon>Fabales</taxon>
        <taxon>Fabaceae</taxon>
        <taxon>Papilionoideae</taxon>
        <taxon>50 kb inversion clade</taxon>
        <taxon>dalbergioids sensu lato</taxon>
        <taxon>Dalbergieae</taxon>
        <taxon>Pterocarpus clade</taxon>
        <taxon>Arachis</taxon>
    </lineage>
</organism>
<dbReference type="SMART" id="SM00435">
    <property type="entry name" value="TOPEUc"/>
    <property type="match status" value="1"/>
</dbReference>
<dbReference type="Gene3D" id="3.90.15.10">
    <property type="entry name" value="Topoisomerase I, Chain A, domain 3"/>
    <property type="match status" value="1"/>
</dbReference>
<evidence type="ECO:0000256" key="5">
    <source>
        <dbReference type="ARBA" id="ARBA00023125"/>
    </source>
</evidence>
<reference evidence="11" key="1">
    <citation type="journal article" date="2014" name="PLoS ONE">
        <title>Comparisons of De Novo Transcriptome Assemblers in Diploid and Polyploid Species Using Peanut (Arachis spp.) RNA-Seq Data.</title>
        <authorList>
            <person name="Chopra R."/>
            <person name="Burow G."/>
            <person name="Farmer A."/>
            <person name="Mudge J."/>
            <person name="Simpson C.E."/>
            <person name="Burow M.D."/>
        </authorList>
    </citation>
    <scope>NUCLEOTIDE SEQUENCE</scope>
</reference>
<accession>A0A6P4C967</accession>
<dbReference type="GO" id="GO:0007059">
    <property type="term" value="P:chromosome segregation"/>
    <property type="evidence" value="ECO:0007669"/>
    <property type="project" value="TreeGrafter"/>
</dbReference>
<dbReference type="GO" id="GO:0003677">
    <property type="term" value="F:DNA binding"/>
    <property type="evidence" value="ECO:0007669"/>
    <property type="project" value="UniProtKB-UniRule"/>
</dbReference>
<dbReference type="GO" id="GO:0005694">
    <property type="term" value="C:chromosome"/>
    <property type="evidence" value="ECO:0007669"/>
    <property type="project" value="InterPro"/>
</dbReference>
<name>A0A6P4C967_ARADU</name>
<evidence type="ECO:0000256" key="4">
    <source>
        <dbReference type="ARBA" id="ARBA00023029"/>
    </source>
</evidence>
<dbReference type="InterPro" id="IPR036457">
    <property type="entry name" value="PPM-type-like_dom_sf"/>
</dbReference>
<dbReference type="InterPro" id="IPR013500">
    <property type="entry name" value="TopoI_cat_euk"/>
</dbReference>
<keyword evidence="10" id="KW-1185">Reference proteome</keyword>
<dbReference type="PANTHER" id="PTHR10290:SF23">
    <property type="entry name" value="DNA TOPOISOMERASE 1 BETA"/>
    <property type="match status" value="1"/>
</dbReference>
<dbReference type="InterPro" id="IPR014711">
    <property type="entry name" value="TopoI_cat_a-hlx-sub_euk"/>
</dbReference>
<dbReference type="Proteomes" id="UP000515211">
    <property type="component" value="Chromosome 10"/>
</dbReference>
<evidence type="ECO:0000256" key="3">
    <source>
        <dbReference type="ARBA" id="ARBA00012891"/>
    </source>
</evidence>
<reference evidence="11" key="3">
    <citation type="submission" date="2025-08" db="UniProtKB">
        <authorList>
            <consortium name="RefSeq"/>
        </authorList>
    </citation>
    <scope>IDENTIFICATION</scope>
</reference>
<dbReference type="KEGG" id="adu:107469376"/>
<evidence type="ECO:0000256" key="8">
    <source>
        <dbReference type="SAM" id="MobiDB-lite"/>
    </source>
</evidence>
<keyword evidence="5 7" id="KW-0238">DNA-binding</keyword>
<sequence>MEGSMQESSATSLKISLLKPVLRGVSMHNINSRLNMMNKNREISLCGLKMRAVQLSTDHSTSIEEEVFRIRAEHPDDNQAILNDRVKGQLKVTRAFGAGFLKRFNFLGKDSIKYENTIEVELPVYDAILKFQKDKRPGDDLFDKLDTSKLNAHLKELMPGLTAKVFRTFNASITLDDMLNKETKEGDVVEKILVYQHANKQVAIICNHQRSVSKSHLSQIEKLTNKIGELQDVLKELKTDLDRARKGRSPLKGSDGKTKRNLAPEAEKISQTNAKIEKMERDMKTKEDLKTVALGTSKINYLDPRITVAWCKRNEVPIEKVIVGEIKHSQAAHVTNLWRDFSSELIVGKIKCF</sequence>
<dbReference type="InterPro" id="IPR051062">
    <property type="entry name" value="Topoisomerase_IB"/>
</dbReference>
<dbReference type="InterPro" id="IPR013499">
    <property type="entry name" value="TopoI_euk"/>
</dbReference>
<dbReference type="GO" id="GO:0005730">
    <property type="term" value="C:nucleolus"/>
    <property type="evidence" value="ECO:0007669"/>
    <property type="project" value="TreeGrafter"/>
</dbReference>
<dbReference type="SUPFAM" id="SSF81606">
    <property type="entry name" value="PP2C-like"/>
    <property type="match status" value="1"/>
</dbReference>
<dbReference type="EC" id="5.6.2.1" evidence="3"/>
<dbReference type="InterPro" id="IPR018521">
    <property type="entry name" value="TopoIB_AS"/>
</dbReference>
<dbReference type="RefSeq" id="XP_015944240.1">
    <property type="nucleotide sequence ID" value="XM_016088754.3"/>
</dbReference>
<feature type="active site" description="O-(3'-phospho-DNA)-tyrosine intermediate" evidence="7">
    <location>
        <position position="301"/>
    </location>
</feature>
<proteinExistence type="inferred from homology"/>
<evidence type="ECO:0000256" key="7">
    <source>
        <dbReference type="PROSITE-ProRule" id="PRU01382"/>
    </source>
</evidence>
<evidence type="ECO:0000256" key="1">
    <source>
        <dbReference type="ARBA" id="ARBA00000213"/>
    </source>
</evidence>
<evidence type="ECO:0000259" key="9">
    <source>
        <dbReference type="SMART" id="SM00435"/>
    </source>
</evidence>
<gene>
    <name evidence="11" type="primary">LOC107469376</name>
</gene>
<dbReference type="InterPro" id="IPR001631">
    <property type="entry name" value="TopoI"/>
</dbReference>
<dbReference type="Gene3D" id="1.10.132.10">
    <property type="match status" value="1"/>
</dbReference>
<dbReference type="PROSITE" id="PS00176">
    <property type="entry name" value="TOPO_IB_1"/>
    <property type="match status" value="1"/>
</dbReference>